<name>A0AAN9Z4X7_9ORTH</name>
<proteinExistence type="predicted"/>
<feature type="region of interest" description="Disordered" evidence="1">
    <location>
        <begin position="68"/>
        <end position="89"/>
    </location>
</feature>
<comment type="caution">
    <text evidence="2">The sequence shown here is derived from an EMBL/GenBank/DDBJ whole genome shotgun (WGS) entry which is preliminary data.</text>
</comment>
<keyword evidence="3" id="KW-1185">Reference proteome</keyword>
<dbReference type="EMBL" id="JAZDUA010000097">
    <property type="protein sequence ID" value="KAK7868273.1"/>
    <property type="molecule type" value="Genomic_DNA"/>
</dbReference>
<accession>A0AAN9Z4X7</accession>
<evidence type="ECO:0000313" key="3">
    <source>
        <dbReference type="Proteomes" id="UP001378592"/>
    </source>
</evidence>
<evidence type="ECO:0000256" key="1">
    <source>
        <dbReference type="SAM" id="MobiDB-lite"/>
    </source>
</evidence>
<sequence>MTSVRRKGYTILSEATSVIRLVIEKCDDENNSGVLQHMLHNINFRVANYTGVSVRTVTSIRKEGFEAGGAALSNPGKKRPYSEEKTITH</sequence>
<gene>
    <name evidence="2" type="ORF">R5R35_013870</name>
</gene>
<organism evidence="2 3">
    <name type="scientific">Gryllus longicercus</name>
    <dbReference type="NCBI Taxonomy" id="2509291"/>
    <lineage>
        <taxon>Eukaryota</taxon>
        <taxon>Metazoa</taxon>
        <taxon>Ecdysozoa</taxon>
        <taxon>Arthropoda</taxon>
        <taxon>Hexapoda</taxon>
        <taxon>Insecta</taxon>
        <taxon>Pterygota</taxon>
        <taxon>Neoptera</taxon>
        <taxon>Polyneoptera</taxon>
        <taxon>Orthoptera</taxon>
        <taxon>Ensifera</taxon>
        <taxon>Gryllidea</taxon>
        <taxon>Grylloidea</taxon>
        <taxon>Gryllidae</taxon>
        <taxon>Gryllinae</taxon>
        <taxon>Gryllus</taxon>
    </lineage>
</organism>
<dbReference type="Proteomes" id="UP001378592">
    <property type="component" value="Unassembled WGS sequence"/>
</dbReference>
<dbReference type="AlphaFoldDB" id="A0AAN9Z4X7"/>
<protein>
    <submittedName>
        <fullName evidence="2">Uncharacterized protein</fullName>
    </submittedName>
</protein>
<evidence type="ECO:0000313" key="2">
    <source>
        <dbReference type="EMBL" id="KAK7868273.1"/>
    </source>
</evidence>
<feature type="compositionally biased region" description="Basic and acidic residues" evidence="1">
    <location>
        <begin position="80"/>
        <end position="89"/>
    </location>
</feature>
<reference evidence="2 3" key="1">
    <citation type="submission" date="2024-03" db="EMBL/GenBank/DDBJ databases">
        <title>The genome assembly and annotation of the cricket Gryllus longicercus Weissman &amp; Gray.</title>
        <authorList>
            <person name="Szrajer S."/>
            <person name="Gray D."/>
            <person name="Ylla G."/>
        </authorList>
    </citation>
    <scope>NUCLEOTIDE SEQUENCE [LARGE SCALE GENOMIC DNA]</scope>
    <source>
        <strain evidence="2">DAG 2021-001</strain>
        <tissue evidence="2">Whole body minus gut</tissue>
    </source>
</reference>